<organism evidence="2">
    <name type="scientific">Brassica napus</name>
    <name type="common">Rape</name>
    <dbReference type="NCBI Taxonomy" id="3708"/>
    <lineage>
        <taxon>Eukaryota</taxon>
        <taxon>Viridiplantae</taxon>
        <taxon>Streptophyta</taxon>
        <taxon>Embryophyta</taxon>
        <taxon>Tracheophyta</taxon>
        <taxon>Spermatophyta</taxon>
        <taxon>Magnoliopsida</taxon>
        <taxon>eudicotyledons</taxon>
        <taxon>Gunneridae</taxon>
        <taxon>Pentapetalae</taxon>
        <taxon>rosids</taxon>
        <taxon>malvids</taxon>
        <taxon>Brassicales</taxon>
        <taxon>Brassicaceae</taxon>
        <taxon>Brassiceae</taxon>
        <taxon>Brassica</taxon>
    </lineage>
</organism>
<protein>
    <submittedName>
        <fullName evidence="2">(rape) hypothetical protein</fullName>
    </submittedName>
</protein>
<sequence length="219" mass="24759">MDGTESGVEIDAPQLSALRISDILSETFLVKEIHPNAKVTISLTFGLEDFDVASVLSKESSISNFLQGVSKVVDMTICSDTYKLICQYSKFKRLPRFGYMSRLNISLTVSGLKRLTKFLESFPILKTLILVCEGDYDYMNEESLSSVPECLTLSLEFVYLEVPIEGHPGDMKLVRYFLQNSAILKKLTLHSVREKSTLIELRRIRRGSTQCELEVLQTN</sequence>
<reference evidence="2" key="1">
    <citation type="submission" date="2021-01" db="EMBL/GenBank/DDBJ databases">
        <authorList>
            <consortium name="Genoscope - CEA"/>
            <person name="William W."/>
        </authorList>
    </citation>
    <scope>NUCLEOTIDE SEQUENCE</scope>
</reference>
<dbReference type="InterPro" id="IPR006566">
    <property type="entry name" value="FBD"/>
</dbReference>
<dbReference type="SMART" id="SM00579">
    <property type="entry name" value="FBD"/>
    <property type="match status" value="1"/>
</dbReference>
<gene>
    <name evidence="2" type="ORF">DARMORV10_C02P20260.1</name>
</gene>
<dbReference type="AlphaFoldDB" id="A0A816K3R3"/>
<dbReference type="PANTHER" id="PTHR31900">
    <property type="entry name" value="F-BOX/RNI SUPERFAMILY PROTEIN-RELATED"/>
    <property type="match status" value="1"/>
</dbReference>
<feature type="domain" description="FBD" evidence="1">
    <location>
        <begin position="149"/>
        <end position="216"/>
    </location>
</feature>
<dbReference type="InterPro" id="IPR050232">
    <property type="entry name" value="FBL13/AtMIF1-like"/>
</dbReference>
<dbReference type="Gramene" id="CDX91603">
    <property type="protein sequence ID" value="CDX91603"/>
    <property type="gene ID" value="GSBRNA2T00153027001"/>
</dbReference>
<evidence type="ECO:0000313" key="2">
    <source>
        <dbReference type="EMBL" id="CAF1899352.1"/>
    </source>
</evidence>
<dbReference type="EMBL" id="HG994366">
    <property type="protein sequence ID" value="CAF1899352.1"/>
    <property type="molecule type" value="Genomic_DNA"/>
</dbReference>
<evidence type="ECO:0000259" key="1">
    <source>
        <dbReference type="SMART" id="SM00579"/>
    </source>
</evidence>
<dbReference type="Proteomes" id="UP001295469">
    <property type="component" value="Chromosome C02"/>
</dbReference>
<dbReference type="PANTHER" id="PTHR31900:SF25">
    <property type="entry name" value="FBD DOMAIN-CONTAINING PROTEIN"/>
    <property type="match status" value="1"/>
</dbReference>
<dbReference type="Pfam" id="PF08387">
    <property type="entry name" value="FBD"/>
    <property type="match status" value="1"/>
</dbReference>
<name>A0A816K3R3_BRANA</name>
<accession>A0A816K3R3</accession>
<proteinExistence type="predicted"/>